<name>K2S6P8_MACPH</name>
<gene>
    <name evidence="1" type="ORF">MPH_02089</name>
</gene>
<dbReference type="InParanoid" id="K2S6P8"/>
<sequence length="156" mass="16974">MDDSAHVPACSTISYAREIHRASFSCNSRRQLMRQLKHLYVVLGGSSASVLKRCLFCSRGKRRPLARPGPSFSTSSVGFGMGLWRNMGFPDSLSYDLRSVRRHSHETVSLQKAPCSVFSPISGSPRIVVPNTTNPLVISLGVSNNLTEAPVNLVAA</sequence>
<accession>K2S6P8</accession>
<evidence type="ECO:0000313" key="2">
    <source>
        <dbReference type="Proteomes" id="UP000007129"/>
    </source>
</evidence>
<evidence type="ECO:0000313" key="1">
    <source>
        <dbReference type="EMBL" id="EKG20562.1"/>
    </source>
</evidence>
<comment type="caution">
    <text evidence="1">The sequence shown here is derived from an EMBL/GenBank/DDBJ whole genome shotgun (WGS) entry which is preliminary data.</text>
</comment>
<organism evidence="1 2">
    <name type="scientific">Macrophomina phaseolina (strain MS6)</name>
    <name type="common">Charcoal rot fungus</name>
    <dbReference type="NCBI Taxonomy" id="1126212"/>
    <lineage>
        <taxon>Eukaryota</taxon>
        <taxon>Fungi</taxon>
        <taxon>Dikarya</taxon>
        <taxon>Ascomycota</taxon>
        <taxon>Pezizomycotina</taxon>
        <taxon>Dothideomycetes</taxon>
        <taxon>Dothideomycetes incertae sedis</taxon>
        <taxon>Botryosphaeriales</taxon>
        <taxon>Botryosphaeriaceae</taxon>
        <taxon>Macrophomina</taxon>
    </lineage>
</organism>
<reference evidence="1 2" key="1">
    <citation type="journal article" date="2012" name="BMC Genomics">
        <title>Tools to kill: Genome of one of the most destructive plant pathogenic fungi Macrophomina phaseolina.</title>
        <authorList>
            <person name="Islam M.S."/>
            <person name="Haque M.S."/>
            <person name="Islam M.M."/>
            <person name="Emdad E.M."/>
            <person name="Halim A."/>
            <person name="Hossen Q.M.M."/>
            <person name="Hossain M.Z."/>
            <person name="Ahmed B."/>
            <person name="Rahim S."/>
            <person name="Rahman M.S."/>
            <person name="Alam M.M."/>
            <person name="Hou S."/>
            <person name="Wan X."/>
            <person name="Saito J.A."/>
            <person name="Alam M."/>
        </authorList>
    </citation>
    <scope>NUCLEOTIDE SEQUENCE [LARGE SCALE GENOMIC DNA]</scope>
    <source>
        <strain evidence="1 2">MS6</strain>
    </source>
</reference>
<proteinExistence type="predicted"/>
<protein>
    <submittedName>
        <fullName evidence="1">Uncharacterized protein</fullName>
    </submittedName>
</protein>
<dbReference type="VEuPathDB" id="FungiDB:MPH_02089"/>
<dbReference type="HOGENOM" id="CLU_1686956_0_0_1"/>
<dbReference type="EMBL" id="AHHD01000083">
    <property type="protein sequence ID" value="EKG20562.1"/>
    <property type="molecule type" value="Genomic_DNA"/>
</dbReference>
<dbReference type="AlphaFoldDB" id="K2S6P8"/>
<dbReference type="Proteomes" id="UP000007129">
    <property type="component" value="Unassembled WGS sequence"/>
</dbReference>